<proteinExistence type="predicted"/>
<dbReference type="EMBL" id="MU266386">
    <property type="protein sequence ID" value="KAH7926238.1"/>
    <property type="molecule type" value="Genomic_DNA"/>
</dbReference>
<protein>
    <submittedName>
        <fullName evidence="1">Uncharacterized protein</fullName>
    </submittedName>
</protein>
<gene>
    <name evidence="1" type="ORF">BV22DRAFT_1009461</name>
</gene>
<accession>A0ACB8BM01</accession>
<name>A0ACB8BM01_9AGAM</name>
<organism evidence="1 2">
    <name type="scientific">Leucogyrophana mollusca</name>
    <dbReference type="NCBI Taxonomy" id="85980"/>
    <lineage>
        <taxon>Eukaryota</taxon>
        <taxon>Fungi</taxon>
        <taxon>Dikarya</taxon>
        <taxon>Basidiomycota</taxon>
        <taxon>Agaricomycotina</taxon>
        <taxon>Agaricomycetes</taxon>
        <taxon>Agaricomycetidae</taxon>
        <taxon>Boletales</taxon>
        <taxon>Boletales incertae sedis</taxon>
        <taxon>Leucogyrophana</taxon>
    </lineage>
</organism>
<dbReference type="Proteomes" id="UP000790709">
    <property type="component" value="Unassembled WGS sequence"/>
</dbReference>
<keyword evidence="2" id="KW-1185">Reference proteome</keyword>
<reference evidence="1" key="1">
    <citation type="journal article" date="2021" name="New Phytol.">
        <title>Evolutionary innovations through gain and loss of genes in the ectomycorrhizal Boletales.</title>
        <authorList>
            <person name="Wu G."/>
            <person name="Miyauchi S."/>
            <person name="Morin E."/>
            <person name="Kuo A."/>
            <person name="Drula E."/>
            <person name="Varga T."/>
            <person name="Kohler A."/>
            <person name="Feng B."/>
            <person name="Cao Y."/>
            <person name="Lipzen A."/>
            <person name="Daum C."/>
            <person name="Hundley H."/>
            <person name="Pangilinan J."/>
            <person name="Johnson J."/>
            <person name="Barry K."/>
            <person name="LaButti K."/>
            <person name="Ng V."/>
            <person name="Ahrendt S."/>
            <person name="Min B."/>
            <person name="Choi I.G."/>
            <person name="Park H."/>
            <person name="Plett J.M."/>
            <person name="Magnuson J."/>
            <person name="Spatafora J.W."/>
            <person name="Nagy L.G."/>
            <person name="Henrissat B."/>
            <person name="Grigoriev I.V."/>
            <person name="Yang Z.L."/>
            <person name="Xu J."/>
            <person name="Martin F.M."/>
        </authorList>
    </citation>
    <scope>NUCLEOTIDE SEQUENCE</scope>
    <source>
        <strain evidence="1">KUC20120723A-06</strain>
    </source>
</reference>
<comment type="caution">
    <text evidence="1">The sequence shown here is derived from an EMBL/GenBank/DDBJ whole genome shotgun (WGS) entry which is preliminary data.</text>
</comment>
<sequence length="604" mass="67284">MTDYLRRLVSGNKARFKDGNLNLELDLVYVTDQVIVMGYPATGIEGLYRNRRDDAKKFLSHRHGKNFWVFNFCPVKENSYPASVFDGRVSRYPFPDHHAPPLSILPLAAREMRAWLSGSRDRVVVLHCKAGKGRSGTLACTYLLSLDVYPTPPSLEQNPSTKNWIQERAEEWMEVMPNDDSEPSDAGASLKISQLSADVDASAHEVTQELNSNPLLSQASASISSESNPSPPIRSAPSKVLPTSLQDVLDLHTSRRMKAPTSPSTKSKAGVSIPSQRRWLFYWSLLLANEAPVGFWSLDAEAPKPKSKVRLTQVKLRMKELSGVKMNLVKAANMVIGRTSFRRQEAGNGHVWVSLARYDDDMVDALERWERRTRDDDGHMGKRKSGSEHIGNEELATFFQDGTWDAQKMVRSFARMGVFGDSSVHKGDTGEGVQVTLYTLRPLSEDKWVKIRDELPPAIEHADENPVPSEANSMYDMTLAGHEHGIVLDAHREVRIKLYMGQVFMGWLWIIPAFHMSTPSSPSEPTRVVFQRKEIDFPLGVGSALIDVEVLMEWCSDSESVQPPQKDIALGDEQEEPAGVAATMQAIIAGDVGEAVEAKQATED</sequence>
<evidence type="ECO:0000313" key="1">
    <source>
        <dbReference type="EMBL" id="KAH7926238.1"/>
    </source>
</evidence>
<evidence type="ECO:0000313" key="2">
    <source>
        <dbReference type="Proteomes" id="UP000790709"/>
    </source>
</evidence>